<feature type="domain" description="ABC transmembrane type-1" evidence="9">
    <location>
        <begin position="60"/>
        <end position="250"/>
    </location>
</feature>
<dbReference type="CDD" id="cd06261">
    <property type="entry name" value="TM_PBP2"/>
    <property type="match status" value="1"/>
</dbReference>
<evidence type="ECO:0000256" key="8">
    <source>
        <dbReference type="RuleBase" id="RU363032"/>
    </source>
</evidence>
<dbReference type="EMBL" id="QQBG01000013">
    <property type="protein sequence ID" value="RDB31509.1"/>
    <property type="molecule type" value="Genomic_DNA"/>
</dbReference>
<dbReference type="InterPro" id="IPR051789">
    <property type="entry name" value="Bact_Polyamine_Transport"/>
</dbReference>
<feature type="transmembrane region" description="Helical" evidence="8">
    <location>
        <begin position="130"/>
        <end position="151"/>
    </location>
</feature>
<accession>A0A369KA86</accession>
<sequence>MRMQKYAKFITWCVIGFCYAPILVLVVNSFNVCRSGALWEGFTLKWYRELFQASSIWKATKNSILIACTSTFIAVPIGTTSGLACHFCKKRRVLKGITLLLNKMILIIPDLQLAVGLLLFFSFIHMRLGLTTLIIAHSTFSIVYVIQSVLARMECLDFSMIEAAQDLGAKPKIILAKILFPLIRPTVLASAILTFTVSIDEFVLTSFLSGPTSPTLPLEIYGMIRNGFPPLVDTLAVLMLGFSFVASWAFQQISNES</sequence>
<gene>
    <name evidence="10" type="ORF">HAT2_00383</name>
</gene>
<dbReference type="InterPro" id="IPR000515">
    <property type="entry name" value="MetI-like"/>
</dbReference>
<evidence type="ECO:0000313" key="10">
    <source>
        <dbReference type="EMBL" id="RDB31509.1"/>
    </source>
</evidence>
<evidence type="ECO:0000256" key="7">
    <source>
        <dbReference type="ARBA" id="ARBA00023136"/>
    </source>
</evidence>
<name>A0A369KA86_9BACT</name>
<dbReference type="RefSeq" id="WP_114544328.1">
    <property type="nucleotide sequence ID" value="NZ_QQBG01000013.1"/>
</dbReference>
<evidence type="ECO:0000256" key="2">
    <source>
        <dbReference type="ARBA" id="ARBA00007069"/>
    </source>
</evidence>
<protein>
    <submittedName>
        <fullName evidence="10">Spermidine Putrescine ABC transporter permease component potC</fullName>
    </submittedName>
</protein>
<proteinExistence type="inferred from homology"/>
<keyword evidence="6 8" id="KW-1133">Transmembrane helix</keyword>
<feature type="transmembrane region" description="Helical" evidence="8">
    <location>
        <begin position="187"/>
        <end position="208"/>
    </location>
</feature>
<feature type="transmembrane region" description="Helical" evidence="8">
    <location>
        <begin position="64"/>
        <end position="88"/>
    </location>
</feature>
<dbReference type="Pfam" id="PF00528">
    <property type="entry name" value="BPD_transp_1"/>
    <property type="match status" value="1"/>
</dbReference>
<dbReference type="InterPro" id="IPR035906">
    <property type="entry name" value="MetI-like_sf"/>
</dbReference>
<dbReference type="GO" id="GO:0055085">
    <property type="term" value="P:transmembrane transport"/>
    <property type="evidence" value="ECO:0007669"/>
    <property type="project" value="InterPro"/>
</dbReference>
<evidence type="ECO:0000313" key="11">
    <source>
        <dbReference type="Proteomes" id="UP000253816"/>
    </source>
</evidence>
<dbReference type="SUPFAM" id="SSF161098">
    <property type="entry name" value="MetI-like"/>
    <property type="match status" value="1"/>
</dbReference>
<keyword evidence="4" id="KW-1003">Cell membrane</keyword>
<keyword evidence="7 8" id="KW-0472">Membrane</keyword>
<evidence type="ECO:0000256" key="6">
    <source>
        <dbReference type="ARBA" id="ARBA00022989"/>
    </source>
</evidence>
<evidence type="ECO:0000256" key="1">
    <source>
        <dbReference type="ARBA" id="ARBA00004651"/>
    </source>
</evidence>
<reference evidence="10 11" key="1">
    <citation type="submission" date="2018-07" db="EMBL/GenBank/DDBJ databases">
        <title>Comparative genomics of the Candidatus Parilichlamydiaceae reveals evidence of convergent evolution and genome reduction in the phylum Chlamydiae.</title>
        <authorList>
            <person name="Taylor-Brown A."/>
            <person name="Polkinghorne A."/>
        </authorList>
    </citation>
    <scope>NUCLEOTIDE SEQUENCE [LARGE SCALE GENOMIC DNA]</scope>
    <source>
        <strain evidence="10 11">Hat2</strain>
    </source>
</reference>
<dbReference type="PANTHER" id="PTHR43848">
    <property type="entry name" value="PUTRESCINE TRANSPORT SYSTEM PERMEASE PROTEIN POTI"/>
    <property type="match status" value="1"/>
</dbReference>
<organism evidence="10 11">
    <name type="scientific">Candidatus Similichlamydia laticola</name>
    <dbReference type="NCBI Taxonomy" id="2170265"/>
    <lineage>
        <taxon>Bacteria</taxon>
        <taxon>Pseudomonadati</taxon>
        <taxon>Chlamydiota</taxon>
        <taxon>Chlamydiia</taxon>
        <taxon>Parachlamydiales</taxon>
        <taxon>Candidatus Parilichlamydiaceae</taxon>
        <taxon>Candidatus Similichlamydia</taxon>
    </lineage>
</organism>
<evidence type="ECO:0000256" key="5">
    <source>
        <dbReference type="ARBA" id="ARBA00022692"/>
    </source>
</evidence>
<dbReference type="GO" id="GO:0005886">
    <property type="term" value="C:plasma membrane"/>
    <property type="evidence" value="ECO:0007669"/>
    <property type="project" value="UniProtKB-SubCell"/>
</dbReference>
<keyword evidence="11" id="KW-1185">Reference proteome</keyword>
<dbReference type="Proteomes" id="UP000253816">
    <property type="component" value="Unassembled WGS sequence"/>
</dbReference>
<feature type="transmembrane region" description="Helical" evidence="8">
    <location>
        <begin position="228"/>
        <end position="250"/>
    </location>
</feature>
<evidence type="ECO:0000259" key="9">
    <source>
        <dbReference type="PROSITE" id="PS50928"/>
    </source>
</evidence>
<dbReference type="Gene3D" id="1.10.3720.10">
    <property type="entry name" value="MetI-like"/>
    <property type="match status" value="1"/>
</dbReference>
<dbReference type="PANTHER" id="PTHR43848:SF2">
    <property type="entry name" value="PUTRESCINE TRANSPORT SYSTEM PERMEASE PROTEIN POTI"/>
    <property type="match status" value="1"/>
</dbReference>
<dbReference type="PROSITE" id="PS50928">
    <property type="entry name" value="ABC_TM1"/>
    <property type="match status" value="1"/>
</dbReference>
<keyword evidence="5 8" id="KW-0812">Transmembrane</keyword>
<comment type="caution">
    <text evidence="10">The sequence shown here is derived from an EMBL/GenBank/DDBJ whole genome shotgun (WGS) entry which is preliminary data.</text>
</comment>
<comment type="subcellular location">
    <subcellularLocation>
        <location evidence="1 8">Cell membrane</location>
        <topology evidence="1 8">Multi-pass membrane protein</topology>
    </subcellularLocation>
</comment>
<comment type="similarity">
    <text evidence="2">Belongs to the binding-protein-dependent transport system permease family. CysTW subfamily.</text>
</comment>
<dbReference type="AlphaFoldDB" id="A0A369KA86"/>
<keyword evidence="3 8" id="KW-0813">Transport</keyword>
<dbReference type="OrthoDB" id="9782004at2"/>
<evidence type="ECO:0000256" key="3">
    <source>
        <dbReference type="ARBA" id="ARBA00022448"/>
    </source>
</evidence>
<feature type="transmembrane region" description="Helical" evidence="8">
    <location>
        <begin position="9"/>
        <end position="30"/>
    </location>
</feature>
<feature type="transmembrane region" description="Helical" evidence="8">
    <location>
        <begin position="100"/>
        <end position="124"/>
    </location>
</feature>
<evidence type="ECO:0000256" key="4">
    <source>
        <dbReference type="ARBA" id="ARBA00022475"/>
    </source>
</evidence>